<dbReference type="RefSeq" id="XP_038788870.1">
    <property type="nucleotide sequence ID" value="XM_038929163.1"/>
</dbReference>
<dbReference type="Gene3D" id="2.60.40.10">
    <property type="entry name" value="Immunoglobulins"/>
    <property type="match status" value="1"/>
</dbReference>
<dbReference type="Gene3D" id="3.40.50.1700">
    <property type="entry name" value="Glycoside hydrolase family 3 C-terminal domain"/>
    <property type="match status" value="1"/>
</dbReference>
<evidence type="ECO:0000256" key="2">
    <source>
        <dbReference type="ARBA" id="ARBA00004987"/>
    </source>
</evidence>
<organism evidence="12 13">
    <name type="scientific">Alternaria burnsii</name>
    <dbReference type="NCBI Taxonomy" id="1187904"/>
    <lineage>
        <taxon>Eukaryota</taxon>
        <taxon>Fungi</taxon>
        <taxon>Dikarya</taxon>
        <taxon>Ascomycota</taxon>
        <taxon>Pezizomycotina</taxon>
        <taxon>Dothideomycetes</taxon>
        <taxon>Pleosporomycetidae</taxon>
        <taxon>Pleosporales</taxon>
        <taxon>Pleosporineae</taxon>
        <taxon>Pleosporaceae</taxon>
        <taxon>Alternaria</taxon>
        <taxon>Alternaria sect. Alternaria</taxon>
    </lineage>
</organism>
<keyword evidence="9" id="KW-0624">Polysaccharide degradation</keyword>
<evidence type="ECO:0000256" key="1">
    <source>
        <dbReference type="ARBA" id="ARBA00000448"/>
    </source>
</evidence>
<evidence type="ECO:0000256" key="10">
    <source>
        <dbReference type="SAM" id="Phobius"/>
    </source>
</evidence>
<dbReference type="InterPro" id="IPR002772">
    <property type="entry name" value="Glyco_hydro_3_C"/>
</dbReference>
<keyword evidence="5 12" id="KW-0378">Hydrolase</keyword>
<keyword evidence="13" id="KW-1185">Reference proteome</keyword>
<evidence type="ECO:0000313" key="13">
    <source>
        <dbReference type="Proteomes" id="UP000596902"/>
    </source>
</evidence>
<keyword evidence="10" id="KW-0472">Membrane</keyword>
<dbReference type="InterPro" id="IPR017853">
    <property type="entry name" value="GH"/>
</dbReference>
<name>A0A8H7BB41_9PLEO</name>
<dbReference type="PRINTS" id="PR00133">
    <property type="entry name" value="GLHYDRLASE3"/>
</dbReference>
<feature type="transmembrane region" description="Helical" evidence="10">
    <location>
        <begin position="105"/>
        <end position="126"/>
    </location>
</feature>
<comment type="catalytic activity">
    <reaction evidence="1">
        <text>Hydrolysis of terminal, non-reducing beta-D-glucosyl residues with release of beta-D-glucose.</text>
        <dbReference type="EC" id="3.2.1.21"/>
    </reaction>
</comment>
<evidence type="ECO:0000256" key="8">
    <source>
        <dbReference type="ARBA" id="ARBA00023295"/>
    </source>
</evidence>
<dbReference type="AlphaFoldDB" id="A0A8H7BB41"/>
<dbReference type="SMART" id="SM01217">
    <property type="entry name" value="Fn3_like"/>
    <property type="match status" value="1"/>
</dbReference>
<comment type="similarity">
    <text evidence="3">Belongs to the glycosyl hydrolase 3 family.</text>
</comment>
<dbReference type="GO" id="GO:0009251">
    <property type="term" value="P:glucan catabolic process"/>
    <property type="evidence" value="ECO:0007669"/>
    <property type="project" value="TreeGrafter"/>
</dbReference>
<dbReference type="Pfam" id="PF14310">
    <property type="entry name" value="Fn3-like"/>
    <property type="match status" value="1"/>
</dbReference>
<dbReference type="InterPro" id="IPR036962">
    <property type="entry name" value="Glyco_hydro_3_N_sf"/>
</dbReference>
<dbReference type="Pfam" id="PF00933">
    <property type="entry name" value="Glyco_hydro_3"/>
    <property type="match status" value="1"/>
</dbReference>
<evidence type="ECO:0000256" key="9">
    <source>
        <dbReference type="ARBA" id="ARBA00023326"/>
    </source>
</evidence>
<dbReference type="GeneID" id="62202341"/>
<dbReference type="PANTHER" id="PTHR42715:SF29">
    <property type="entry name" value="BETA-GLUCOSIDASE A-RELATED"/>
    <property type="match status" value="1"/>
</dbReference>
<dbReference type="SUPFAM" id="SSF51445">
    <property type="entry name" value="(Trans)glycosidases"/>
    <property type="match status" value="1"/>
</dbReference>
<dbReference type="PANTHER" id="PTHR42715">
    <property type="entry name" value="BETA-GLUCOSIDASE"/>
    <property type="match status" value="1"/>
</dbReference>
<dbReference type="InterPro" id="IPR050288">
    <property type="entry name" value="Cellulose_deg_GH3"/>
</dbReference>
<dbReference type="Proteomes" id="UP000596902">
    <property type="component" value="Unassembled WGS sequence"/>
</dbReference>
<keyword evidence="6" id="KW-0325">Glycoprotein</keyword>
<evidence type="ECO:0000313" key="12">
    <source>
        <dbReference type="EMBL" id="KAF7678735.1"/>
    </source>
</evidence>
<dbReference type="InterPro" id="IPR036881">
    <property type="entry name" value="Glyco_hydro_3_C_sf"/>
</dbReference>
<dbReference type="Pfam" id="PF01915">
    <property type="entry name" value="Glyco_hydro_3_C"/>
    <property type="match status" value="1"/>
</dbReference>
<protein>
    <recommendedName>
        <fullName evidence="4">beta-glucosidase</fullName>
        <ecNumber evidence="4">3.2.1.21</ecNumber>
    </recommendedName>
</protein>
<reference evidence="12" key="1">
    <citation type="submission" date="2020-01" db="EMBL/GenBank/DDBJ databases">
        <authorList>
            <person name="Feng Z.H.Z."/>
        </authorList>
    </citation>
    <scope>NUCLEOTIDE SEQUENCE</scope>
    <source>
        <strain evidence="12">CBS107.38</strain>
    </source>
</reference>
<evidence type="ECO:0000256" key="6">
    <source>
        <dbReference type="ARBA" id="ARBA00023180"/>
    </source>
</evidence>
<reference evidence="12" key="2">
    <citation type="submission" date="2020-08" db="EMBL/GenBank/DDBJ databases">
        <title>Draft Genome Sequence of Cumin Blight Pathogen Alternaria burnsii.</title>
        <authorList>
            <person name="Feng Z."/>
        </authorList>
    </citation>
    <scope>NUCLEOTIDE SEQUENCE</scope>
    <source>
        <strain evidence="12">CBS107.38</strain>
    </source>
</reference>
<proteinExistence type="inferred from homology"/>
<evidence type="ECO:0000256" key="3">
    <source>
        <dbReference type="ARBA" id="ARBA00005336"/>
    </source>
</evidence>
<keyword evidence="10" id="KW-1133">Transmembrane helix</keyword>
<dbReference type="FunFam" id="3.40.50.1700:FF:000003">
    <property type="entry name" value="Probable beta-glucosidase"/>
    <property type="match status" value="1"/>
</dbReference>
<evidence type="ECO:0000256" key="4">
    <source>
        <dbReference type="ARBA" id="ARBA00012744"/>
    </source>
</evidence>
<dbReference type="EMBL" id="JAAABM010000004">
    <property type="protein sequence ID" value="KAF7678735.1"/>
    <property type="molecule type" value="Genomic_DNA"/>
</dbReference>
<evidence type="ECO:0000256" key="5">
    <source>
        <dbReference type="ARBA" id="ARBA00022801"/>
    </source>
</evidence>
<dbReference type="InterPro" id="IPR001764">
    <property type="entry name" value="Glyco_hydro_3_N"/>
</dbReference>
<keyword evidence="8" id="KW-0326">Glycosidase</keyword>
<sequence length="1037" mass="111955">MTVTQRYQHQDISATNVAVAAQAIALSGERHPEIFTLGPETSEWGSCTDGMTFGEPQNNSVVGMASLLSRFAIGVVAAAAETNPKAIVSGHAPTQEVRIQLHSPVLFSLILVSIGLAQSCLFVIAVKFGSRLEIPVVAISQLGEIRKQFVAEPATSWADSHLIDIMLWLAQALLAGLAHAQYSNNTTPGANDSSSSPLDFADSPPFYPSPWVEDTTGDWADAITKAKAFVSQLTLLEKVNLTTGTGWQSEACVGNVGAIPRLGFDSLCMQDSPLGIRFADYVSAFPAGGTIAGSWDRGEFYQRGYQMGQEHRAKGVDVQLGPVVGPLGRNPKGGRNWEGFSPDPVLSGIAVADTVRGIQDAGVIACTKHYIMNEQEHFRQPGQFEDFGFVDALSSNLDDKTLHELYLWPFADAIRAGTGSIMCSYNKVNNSQVCQNSYLQNYILKGELGFQGFIMSDWDAQHSGVASTLAGMDMTMPGDTDFNSGQSFWGPNLTISILNGTVPQWRLDDAAVRIMAAYYYVGLDESIPVNFDSWQRDTYGYEHYYAKTGYGLINQHVDVRMDHFRSIRRTAAKSTVMLKNSGVLPLTGNEKWTAVFGNDAAENEYGPNGCADRGCDNGTLAMGWGSGTADFPYLVTPLESIKREVTDNGGVVTSVTDNYAYTQIQAMASQADTAIVFVNADSGEGYITVDGNAGDRNNLTLWQGGQTLVQNVSALCNNTIVVIHSVGPVLVDSFYDNENVTAILWAGLPGQESGNAIADILYGRENPGGKLPFTIGSSAAEYGPDLIYEPNNGHGSPQDNFDEGVFIDYRAFDKNDITPIYEFGFGLSYTTFEYSDIKVEKVAAGPYQPTTGQTIAAPTLGNFSRDIEEYQFPANATRPATYIFPYLNSTDLAEASQDPEYGVNHTWPAGYADGSPQARIPAGGAPGGNPALWDVLFTVEATITNNGTVSGDEVVQAYVALGGPEDPKVQLRGFDRLSIQPGQSATFHADITRRDVSNWDVASQNWVISEYPKTVYVGASSRKLVLSAELDTSDYTS</sequence>
<dbReference type="FunFam" id="3.20.20.300:FF:000002">
    <property type="entry name" value="Probable beta-glucosidase"/>
    <property type="match status" value="1"/>
</dbReference>
<comment type="pathway">
    <text evidence="2">Glycan metabolism; cellulose degradation.</text>
</comment>
<keyword evidence="10" id="KW-0812">Transmembrane</keyword>
<dbReference type="SUPFAM" id="SSF52279">
    <property type="entry name" value="Beta-D-glucan exohydrolase, C-terminal domain"/>
    <property type="match status" value="1"/>
</dbReference>
<comment type="caution">
    <text evidence="12">The sequence shown here is derived from an EMBL/GenBank/DDBJ whole genome shotgun (WGS) entry which is preliminary data.</text>
</comment>
<dbReference type="InterPro" id="IPR013783">
    <property type="entry name" value="Ig-like_fold"/>
</dbReference>
<dbReference type="EC" id="3.2.1.21" evidence="4"/>
<accession>A0A8H7BB41</accession>
<dbReference type="GO" id="GO:0008422">
    <property type="term" value="F:beta-glucosidase activity"/>
    <property type="evidence" value="ECO:0007669"/>
    <property type="project" value="UniProtKB-EC"/>
</dbReference>
<keyword evidence="7" id="KW-0119">Carbohydrate metabolism</keyword>
<gene>
    <name evidence="12" type="ORF">GT037_004116</name>
</gene>
<dbReference type="Gene3D" id="3.20.20.300">
    <property type="entry name" value="Glycoside hydrolase, family 3, N-terminal domain"/>
    <property type="match status" value="1"/>
</dbReference>
<dbReference type="InterPro" id="IPR026891">
    <property type="entry name" value="Fn3-like"/>
</dbReference>
<evidence type="ECO:0000259" key="11">
    <source>
        <dbReference type="SMART" id="SM01217"/>
    </source>
</evidence>
<evidence type="ECO:0000256" key="7">
    <source>
        <dbReference type="ARBA" id="ARBA00023277"/>
    </source>
</evidence>
<feature type="domain" description="Fibronectin type III-like" evidence="11">
    <location>
        <begin position="953"/>
        <end position="1021"/>
    </location>
</feature>